<gene>
    <name evidence="1" type="ORF">PAC_10562</name>
</gene>
<name>A0A1L7X6M1_9HELO</name>
<dbReference type="OrthoDB" id="432970at2759"/>
<evidence type="ECO:0000313" key="2">
    <source>
        <dbReference type="Proteomes" id="UP000184330"/>
    </source>
</evidence>
<proteinExistence type="predicted"/>
<organism evidence="1 2">
    <name type="scientific">Phialocephala subalpina</name>
    <dbReference type="NCBI Taxonomy" id="576137"/>
    <lineage>
        <taxon>Eukaryota</taxon>
        <taxon>Fungi</taxon>
        <taxon>Dikarya</taxon>
        <taxon>Ascomycota</taxon>
        <taxon>Pezizomycotina</taxon>
        <taxon>Leotiomycetes</taxon>
        <taxon>Helotiales</taxon>
        <taxon>Mollisiaceae</taxon>
        <taxon>Phialocephala</taxon>
        <taxon>Phialocephala fortinii species complex</taxon>
    </lineage>
</organism>
<dbReference type="Proteomes" id="UP000184330">
    <property type="component" value="Unassembled WGS sequence"/>
</dbReference>
<reference evidence="1 2" key="1">
    <citation type="submission" date="2016-03" db="EMBL/GenBank/DDBJ databases">
        <authorList>
            <person name="Ploux O."/>
        </authorList>
    </citation>
    <scope>NUCLEOTIDE SEQUENCE [LARGE SCALE GENOMIC DNA]</scope>
    <source>
        <strain evidence="1 2">UAMH 11012</strain>
    </source>
</reference>
<sequence length="181" mass="20977">MFPTAFDGTRPVHTVLKVTLRSGESFSVGLAGAQYGHHNPVPPWKEFEEKRILNVSAIKEAEAPKDLLRVRDFSRDRIEQFHHQYYASNAPKMIMDDIFDLMNMDILRWQKENLSLETTLGLPENVFHAKQMDVDDYIQWRFNFPNAAPDVYKTVRGAELRRLNKNGKGCPEHNTFATRDI</sequence>
<protein>
    <submittedName>
        <fullName evidence="1">Uncharacterized protein</fullName>
    </submittedName>
</protein>
<dbReference type="AlphaFoldDB" id="A0A1L7X6M1"/>
<keyword evidence="2" id="KW-1185">Reference proteome</keyword>
<evidence type="ECO:0000313" key="1">
    <source>
        <dbReference type="EMBL" id="CZR60666.1"/>
    </source>
</evidence>
<dbReference type="STRING" id="576137.A0A1L7X6M1"/>
<dbReference type="EMBL" id="FJOG01000016">
    <property type="protein sequence ID" value="CZR60666.1"/>
    <property type="molecule type" value="Genomic_DNA"/>
</dbReference>
<accession>A0A1L7X6M1</accession>